<reference evidence="2 3" key="2">
    <citation type="journal article" date="2016" name="ISME J.">
        <title>Characterization of the first cultured representative of Verrucomicrobia subdivision 5 indicates the proposal of a novel phylum.</title>
        <authorList>
            <person name="Spring S."/>
            <person name="Bunk B."/>
            <person name="Sproer C."/>
            <person name="Schumann P."/>
            <person name="Rohde M."/>
            <person name="Tindall B.J."/>
            <person name="Klenk H.P."/>
        </authorList>
    </citation>
    <scope>NUCLEOTIDE SEQUENCE [LARGE SCALE GENOMIC DNA]</scope>
    <source>
        <strain evidence="2 3">L21-Fru-AB</strain>
    </source>
</reference>
<dbReference type="KEGG" id="vbl:L21SP4_00203"/>
<dbReference type="InterPro" id="IPR003607">
    <property type="entry name" value="HD/PDEase_dom"/>
</dbReference>
<dbReference type="OrthoDB" id="9802066at2"/>
<sequence>MSPLRFSELRRRAAGQKSPAPEDQAEETEAKSAPSPSPEPESSPRSGGVGIDSAMEELGISSEALDESALMKARRDAAELLGQLRSDEGLNLGWRDIAGVIEQLDSAMETELGAFWAEVLRMPEHGEAARERHALNTAVVILHLARALKMNRRDQLGLGATALIHDVGAPEGKDIGELEGSEERNALEKTAHVARRLGAPERMLRALTECKERADGSGTPNHLRGSQISSEGQLLGLACEFERVYREQWDNFESRGEPFAPVMVMLKRNRDRFAPDVLKALLLAGGFYQVGAIVELNSGALARVVSQNRGAPLRPLVEVVLDRHGNHPDRRQMLDLREHPALSIVRTVTRGG</sequence>
<dbReference type="Proteomes" id="UP000035268">
    <property type="component" value="Chromosome"/>
</dbReference>
<gene>
    <name evidence="2" type="ORF">L21SP4_00203</name>
</gene>
<feature type="region of interest" description="Disordered" evidence="1">
    <location>
        <begin position="1"/>
        <end position="51"/>
    </location>
</feature>
<keyword evidence="3" id="KW-1185">Reference proteome</keyword>
<organism evidence="2 3">
    <name type="scientific">Kiritimatiella glycovorans</name>
    <dbReference type="NCBI Taxonomy" id="1307763"/>
    <lineage>
        <taxon>Bacteria</taxon>
        <taxon>Pseudomonadati</taxon>
        <taxon>Kiritimatiellota</taxon>
        <taxon>Kiritimatiellia</taxon>
        <taxon>Kiritimatiellales</taxon>
        <taxon>Kiritimatiellaceae</taxon>
        <taxon>Kiritimatiella</taxon>
    </lineage>
</organism>
<reference evidence="3" key="1">
    <citation type="submission" date="2015-02" db="EMBL/GenBank/DDBJ databases">
        <title>Description and complete genome sequence of the first cultured representative of the subdivision 5 of the Verrucomicrobia phylum.</title>
        <authorList>
            <person name="Spring S."/>
            <person name="Bunk B."/>
            <person name="Sproer C."/>
            <person name="Klenk H.-P."/>
        </authorList>
    </citation>
    <scope>NUCLEOTIDE SEQUENCE [LARGE SCALE GENOMIC DNA]</scope>
    <source>
        <strain evidence="3">L21-Fru-AB</strain>
    </source>
</reference>
<accession>A0A0G3EDL8</accession>
<dbReference type="Gene3D" id="1.10.3210.10">
    <property type="entry name" value="Hypothetical protein af1432"/>
    <property type="match status" value="1"/>
</dbReference>
<evidence type="ECO:0000256" key="1">
    <source>
        <dbReference type="SAM" id="MobiDB-lite"/>
    </source>
</evidence>
<dbReference type="CDD" id="cd00077">
    <property type="entry name" value="HDc"/>
    <property type="match status" value="1"/>
</dbReference>
<dbReference type="STRING" id="1307763.L21SP4_00203"/>
<dbReference type="AlphaFoldDB" id="A0A0G3EDL8"/>
<dbReference type="Pfam" id="PF13487">
    <property type="entry name" value="HD_5"/>
    <property type="match status" value="1"/>
</dbReference>
<evidence type="ECO:0000313" key="3">
    <source>
        <dbReference type="Proteomes" id="UP000035268"/>
    </source>
</evidence>
<evidence type="ECO:0000313" key="2">
    <source>
        <dbReference type="EMBL" id="AKJ63487.1"/>
    </source>
</evidence>
<dbReference type="SUPFAM" id="SSF109604">
    <property type="entry name" value="HD-domain/PDEase-like"/>
    <property type="match status" value="1"/>
</dbReference>
<proteinExistence type="predicted"/>
<dbReference type="RefSeq" id="WP_052880913.1">
    <property type="nucleotide sequence ID" value="NZ_CP010904.1"/>
</dbReference>
<name>A0A0G3EDL8_9BACT</name>
<protein>
    <submittedName>
        <fullName evidence="2">Uncharacterized protein</fullName>
    </submittedName>
</protein>
<dbReference type="EMBL" id="CP010904">
    <property type="protein sequence ID" value="AKJ63487.1"/>
    <property type="molecule type" value="Genomic_DNA"/>
</dbReference>